<dbReference type="GO" id="GO:0003700">
    <property type="term" value="F:DNA-binding transcription factor activity"/>
    <property type="evidence" value="ECO:0007669"/>
    <property type="project" value="TreeGrafter"/>
</dbReference>
<evidence type="ECO:0000313" key="2">
    <source>
        <dbReference type="EMBL" id="RHD56470.1"/>
    </source>
</evidence>
<dbReference type="PANTHER" id="PTHR33221">
    <property type="entry name" value="WINGED HELIX-TURN-HELIX TRANSCRIPTIONAL REGULATOR, RRF2 FAMILY"/>
    <property type="match status" value="1"/>
</dbReference>
<comment type="caution">
    <text evidence="2">The sequence shown here is derived from an EMBL/GenBank/DDBJ whole genome shotgun (WGS) entry which is preliminary data.</text>
</comment>
<dbReference type="InterPro" id="IPR030489">
    <property type="entry name" value="TR_Rrf2-type_CS"/>
</dbReference>
<sequence>MLISSKGRYALKLMIYIAAIGGDPVGESISADAVSHEALAPRPQTKVSLREVAEREGISLKYLEQLVRPLMNAGLLRSVRGKGGGYVLAKPAADVRAGDILRAAEGERSTVACEGLDGTCGRSDLCSTVKFWTGLEETIDAYVDGVTLAELARVPDIKVNIEL</sequence>
<reference evidence="2 3" key="1">
    <citation type="submission" date="2018-08" db="EMBL/GenBank/DDBJ databases">
        <title>A genome reference for cultivated species of the human gut microbiota.</title>
        <authorList>
            <person name="Zou Y."/>
            <person name="Xue W."/>
            <person name="Luo G."/>
        </authorList>
    </citation>
    <scope>NUCLEOTIDE SEQUENCE [LARGE SCALE GENOMIC DNA]</scope>
    <source>
        <strain evidence="2 3">AM30-5LB</strain>
    </source>
</reference>
<evidence type="ECO:0000256" key="1">
    <source>
        <dbReference type="ARBA" id="ARBA00023125"/>
    </source>
</evidence>
<dbReference type="NCBIfam" id="TIGR00738">
    <property type="entry name" value="rrf2_super"/>
    <property type="match status" value="1"/>
</dbReference>
<protein>
    <submittedName>
        <fullName evidence="2">Rrf2 family transcriptional regulator</fullName>
    </submittedName>
</protein>
<dbReference type="InterPro" id="IPR000944">
    <property type="entry name" value="Tscrpt_reg_Rrf2"/>
</dbReference>
<dbReference type="SUPFAM" id="SSF46785">
    <property type="entry name" value="Winged helix' DNA-binding domain"/>
    <property type="match status" value="1"/>
</dbReference>
<dbReference type="Proteomes" id="UP000286050">
    <property type="component" value="Unassembled WGS sequence"/>
</dbReference>
<evidence type="ECO:0000313" key="3">
    <source>
        <dbReference type="Proteomes" id="UP000286050"/>
    </source>
</evidence>
<dbReference type="RefSeq" id="WP_118271527.1">
    <property type="nucleotide sequence ID" value="NZ_QSJI01000002.1"/>
</dbReference>
<organism evidence="2 3">
    <name type="scientific">Collinsella intestinalis</name>
    <dbReference type="NCBI Taxonomy" id="147207"/>
    <lineage>
        <taxon>Bacteria</taxon>
        <taxon>Bacillati</taxon>
        <taxon>Actinomycetota</taxon>
        <taxon>Coriobacteriia</taxon>
        <taxon>Coriobacteriales</taxon>
        <taxon>Coriobacteriaceae</taxon>
        <taxon>Collinsella</taxon>
    </lineage>
</organism>
<accession>A0A414FY37</accession>
<dbReference type="AlphaFoldDB" id="A0A414FY37"/>
<proteinExistence type="predicted"/>
<dbReference type="PROSITE" id="PS51197">
    <property type="entry name" value="HTH_RRF2_2"/>
    <property type="match status" value="1"/>
</dbReference>
<dbReference type="PANTHER" id="PTHR33221:SF5">
    <property type="entry name" value="HTH-TYPE TRANSCRIPTIONAL REGULATOR ISCR"/>
    <property type="match status" value="1"/>
</dbReference>
<dbReference type="EMBL" id="QSJI01000002">
    <property type="protein sequence ID" value="RHD56470.1"/>
    <property type="molecule type" value="Genomic_DNA"/>
</dbReference>
<name>A0A414FY37_9ACTN</name>
<dbReference type="Pfam" id="PF02082">
    <property type="entry name" value="Rrf2"/>
    <property type="match status" value="1"/>
</dbReference>
<dbReference type="GO" id="GO:0005829">
    <property type="term" value="C:cytosol"/>
    <property type="evidence" value="ECO:0007669"/>
    <property type="project" value="TreeGrafter"/>
</dbReference>
<dbReference type="InterPro" id="IPR036390">
    <property type="entry name" value="WH_DNA-bd_sf"/>
</dbReference>
<dbReference type="InterPro" id="IPR036388">
    <property type="entry name" value="WH-like_DNA-bd_sf"/>
</dbReference>
<keyword evidence="1" id="KW-0238">DNA-binding</keyword>
<gene>
    <name evidence="2" type="ORF">DW787_02660</name>
</gene>
<dbReference type="Gene3D" id="1.10.10.10">
    <property type="entry name" value="Winged helix-like DNA-binding domain superfamily/Winged helix DNA-binding domain"/>
    <property type="match status" value="1"/>
</dbReference>
<dbReference type="GO" id="GO:0003677">
    <property type="term" value="F:DNA binding"/>
    <property type="evidence" value="ECO:0007669"/>
    <property type="project" value="UniProtKB-KW"/>
</dbReference>
<dbReference type="PROSITE" id="PS01332">
    <property type="entry name" value="HTH_RRF2_1"/>
    <property type="match status" value="1"/>
</dbReference>